<dbReference type="InParanoid" id="T1EPG3"/>
<dbReference type="HOGENOM" id="CLU_2136142_0_0_1"/>
<dbReference type="RefSeq" id="XP_009009917.1">
    <property type="nucleotide sequence ID" value="XM_009011669.1"/>
</dbReference>
<gene>
    <name evidence="2" type="primary">20198463</name>
    <name evidence="1" type="ORF">HELRODRAFT_159830</name>
</gene>
<dbReference type="KEGG" id="hro:HELRODRAFT_159830"/>
<evidence type="ECO:0000313" key="3">
    <source>
        <dbReference type="Proteomes" id="UP000015101"/>
    </source>
</evidence>
<sequence length="113" mass="12924">MDLMGSLDKKYWRNENPDKLKGWMSYSIIKEQAIPHNTPTSPNNKTSMYIAQENDGDIMIKRVMVEHVDPDSSPLHHVRALDLILNDPIRLSSEETAYPVRAMNIDGDCVVQK</sequence>
<dbReference type="EMBL" id="KB095811">
    <property type="protein sequence ID" value="ESO13197.1"/>
    <property type="molecule type" value="Genomic_DNA"/>
</dbReference>
<protein>
    <submittedName>
        <fullName evidence="1 2">Uncharacterized protein</fullName>
    </submittedName>
</protein>
<name>T1EPG3_HELRO</name>
<evidence type="ECO:0000313" key="2">
    <source>
        <dbReference type="EnsemblMetazoa" id="HelroP159830"/>
    </source>
</evidence>
<reference evidence="3" key="1">
    <citation type="submission" date="2012-12" db="EMBL/GenBank/DDBJ databases">
        <authorList>
            <person name="Hellsten U."/>
            <person name="Grimwood J."/>
            <person name="Chapman J.A."/>
            <person name="Shapiro H."/>
            <person name="Aerts A."/>
            <person name="Otillar R.P."/>
            <person name="Terry A.Y."/>
            <person name="Boore J.L."/>
            <person name="Simakov O."/>
            <person name="Marletaz F."/>
            <person name="Cho S.-J."/>
            <person name="Edsinger-Gonzales E."/>
            <person name="Havlak P."/>
            <person name="Kuo D.-H."/>
            <person name="Larsson T."/>
            <person name="Lv J."/>
            <person name="Arendt D."/>
            <person name="Savage R."/>
            <person name="Osoegawa K."/>
            <person name="de Jong P."/>
            <person name="Lindberg D.R."/>
            <person name="Seaver E.C."/>
            <person name="Weisblat D.A."/>
            <person name="Putnam N.H."/>
            <person name="Grigoriev I.V."/>
            <person name="Rokhsar D.S."/>
        </authorList>
    </citation>
    <scope>NUCLEOTIDE SEQUENCE</scope>
</reference>
<organism evidence="2 3">
    <name type="scientific">Helobdella robusta</name>
    <name type="common">Californian leech</name>
    <dbReference type="NCBI Taxonomy" id="6412"/>
    <lineage>
        <taxon>Eukaryota</taxon>
        <taxon>Metazoa</taxon>
        <taxon>Spiralia</taxon>
        <taxon>Lophotrochozoa</taxon>
        <taxon>Annelida</taxon>
        <taxon>Clitellata</taxon>
        <taxon>Hirudinea</taxon>
        <taxon>Rhynchobdellida</taxon>
        <taxon>Glossiphoniidae</taxon>
        <taxon>Helobdella</taxon>
    </lineage>
</organism>
<dbReference type="Proteomes" id="UP000015101">
    <property type="component" value="Unassembled WGS sequence"/>
</dbReference>
<keyword evidence="3" id="KW-1185">Reference proteome</keyword>
<reference evidence="2" key="3">
    <citation type="submission" date="2015-06" db="UniProtKB">
        <authorList>
            <consortium name="EnsemblMetazoa"/>
        </authorList>
    </citation>
    <scope>IDENTIFICATION</scope>
</reference>
<dbReference type="EnsemblMetazoa" id="HelroT159830">
    <property type="protein sequence ID" value="HelroP159830"/>
    <property type="gene ID" value="HelroG159830"/>
</dbReference>
<dbReference type="GeneID" id="20198463"/>
<accession>T1EPG3</accession>
<dbReference type="CTD" id="20198463"/>
<reference evidence="1 3" key="2">
    <citation type="journal article" date="2013" name="Nature">
        <title>Insights into bilaterian evolution from three spiralian genomes.</title>
        <authorList>
            <person name="Simakov O."/>
            <person name="Marletaz F."/>
            <person name="Cho S.J."/>
            <person name="Edsinger-Gonzales E."/>
            <person name="Havlak P."/>
            <person name="Hellsten U."/>
            <person name="Kuo D.H."/>
            <person name="Larsson T."/>
            <person name="Lv J."/>
            <person name="Arendt D."/>
            <person name="Savage R."/>
            <person name="Osoegawa K."/>
            <person name="de Jong P."/>
            <person name="Grimwood J."/>
            <person name="Chapman J.A."/>
            <person name="Shapiro H."/>
            <person name="Aerts A."/>
            <person name="Otillar R.P."/>
            <person name="Terry A.Y."/>
            <person name="Boore J.L."/>
            <person name="Grigoriev I.V."/>
            <person name="Lindberg D.R."/>
            <person name="Seaver E.C."/>
            <person name="Weisblat D.A."/>
            <person name="Putnam N.H."/>
            <person name="Rokhsar D.S."/>
        </authorList>
    </citation>
    <scope>NUCLEOTIDE SEQUENCE</scope>
</reference>
<dbReference type="EMBL" id="AMQM01000382">
    <property type="status" value="NOT_ANNOTATED_CDS"/>
    <property type="molecule type" value="Genomic_DNA"/>
</dbReference>
<proteinExistence type="predicted"/>
<evidence type="ECO:0000313" key="1">
    <source>
        <dbReference type="EMBL" id="ESO13197.1"/>
    </source>
</evidence>
<dbReference type="AlphaFoldDB" id="T1EPG3"/>